<comment type="caution">
    <text evidence="2">The sequence shown here is derived from an EMBL/GenBank/DDBJ whole genome shotgun (WGS) entry which is preliminary data.</text>
</comment>
<reference evidence="2 3" key="1">
    <citation type="submission" date="2021-06" db="EMBL/GenBank/DDBJ databases">
        <authorList>
            <person name="Kallberg Y."/>
            <person name="Tangrot J."/>
            <person name="Rosling A."/>
        </authorList>
    </citation>
    <scope>NUCLEOTIDE SEQUENCE [LARGE SCALE GENOMIC DNA]</scope>
    <source>
        <strain evidence="2 3">120-4 pot B 10/14</strain>
    </source>
</reference>
<protein>
    <submittedName>
        <fullName evidence="2">32545_t:CDS:1</fullName>
    </submittedName>
</protein>
<dbReference type="EMBL" id="CAJVQB010014684">
    <property type="protein sequence ID" value="CAG8769993.1"/>
    <property type="molecule type" value="Genomic_DNA"/>
</dbReference>
<organism evidence="2 3">
    <name type="scientific">Gigaspora margarita</name>
    <dbReference type="NCBI Taxonomy" id="4874"/>
    <lineage>
        <taxon>Eukaryota</taxon>
        <taxon>Fungi</taxon>
        <taxon>Fungi incertae sedis</taxon>
        <taxon>Mucoromycota</taxon>
        <taxon>Glomeromycotina</taxon>
        <taxon>Glomeromycetes</taxon>
        <taxon>Diversisporales</taxon>
        <taxon>Gigasporaceae</taxon>
        <taxon>Gigaspora</taxon>
    </lineage>
</organism>
<dbReference type="Pfam" id="PF00505">
    <property type="entry name" value="HMG_box"/>
    <property type="match status" value="1"/>
</dbReference>
<feature type="domain" description="HMG box" evidence="1">
    <location>
        <begin position="36"/>
        <end position="108"/>
    </location>
</feature>
<evidence type="ECO:0000313" key="3">
    <source>
        <dbReference type="Proteomes" id="UP000789901"/>
    </source>
</evidence>
<dbReference type="Gene3D" id="1.10.30.10">
    <property type="entry name" value="High mobility group box domain"/>
    <property type="match status" value="1"/>
</dbReference>
<name>A0ABN7VGD1_GIGMA</name>
<evidence type="ECO:0000259" key="1">
    <source>
        <dbReference type="SMART" id="SM00398"/>
    </source>
</evidence>
<dbReference type="SUPFAM" id="SSF47095">
    <property type="entry name" value="HMG-box"/>
    <property type="match status" value="1"/>
</dbReference>
<dbReference type="SMART" id="SM00398">
    <property type="entry name" value="HMG"/>
    <property type="match status" value="1"/>
</dbReference>
<keyword evidence="3" id="KW-1185">Reference proteome</keyword>
<accession>A0ABN7VGD1</accession>
<proteinExistence type="predicted"/>
<sequence>AYEKDLLIAEDEFLTHICNLFQFAEEKENHTQRKRQIPRPQNSFVLYRRNLSAAINTSAAINRNNIGFISREASKNWAKERIEVKQVYEVLSTYAKKVHNMAYPNYSYKPNVKNKTLTLRVLKSSDSQIMGLSKDMPRAYHSKNFVFLPPPIINVDNNNLMGYDKKVWRLVNDLNRV</sequence>
<dbReference type="InterPro" id="IPR036910">
    <property type="entry name" value="HMG_box_dom_sf"/>
</dbReference>
<gene>
    <name evidence="2" type="ORF">GMARGA_LOCUS18413</name>
</gene>
<feature type="non-terminal residue" evidence="2">
    <location>
        <position position="1"/>
    </location>
</feature>
<dbReference type="Proteomes" id="UP000789901">
    <property type="component" value="Unassembled WGS sequence"/>
</dbReference>
<evidence type="ECO:0000313" key="2">
    <source>
        <dbReference type="EMBL" id="CAG8769993.1"/>
    </source>
</evidence>
<dbReference type="InterPro" id="IPR009071">
    <property type="entry name" value="HMG_box_dom"/>
</dbReference>